<accession>A0ABY8UWW9</accession>
<gene>
    <name evidence="4 6" type="primary">gcvPA</name>
    <name evidence="6" type="ORF">QNI29_14295</name>
</gene>
<dbReference type="InterPro" id="IPR020581">
    <property type="entry name" value="GDC_P"/>
</dbReference>
<keyword evidence="2 4" id="KW-0560">Oxidoreductase</keyword>
<dbReference type="PIRSF" id="PIRSF006815">
    <property type="entry name" value="GcvPA"/>
    <property type="match status" value="1"/>
</dbReference>
<evidence type="ECO:0000256" key="2">
    <source>
        <dbReference type="ARBA" id="ARBA00023002"/>
    </source>
</evidence>
<evidence type="ECO:0000256" key="4">
    <source>
        <dbReference type="HAMAP-Rule" id="MF_00712"/>
    </source>
</evidence>
<dbReference type="HAMAP" id="MF_00712">
    <property type="entry name" value="GcvPA"/>
    <property type="match status" value="1"/>
</dbReference>
<dbReference type="Gene3D" id="3.40.640.10">
    <property type="entry name" value="Type I PLP-dependent aspartate aminotransferase-like (Major domain)"/>
    <property type="match status" value="1"/>
</dbReference>
<dbReference type="RefSeq" id="WP_231417172.1">
    <property type="nucleotide sequence ID" value="NZ_CP126446.1"/>
</dbReference>
<dbReference type="InterPro" id="IPR049315">
    <property type="entry name" value="GDC-P_N"/>
</dbReference>
<evidence type="ECO:0000313" key="7">
    <source>
        <dbReference type="Proteomes" id="UP001236652"/>
    </source>
</evidence>
<dbReference type="PANTHER" id="PTHR42806:SF1">
    <property type="entry name" value="GLYCINE DEHYDROGENASE (DECARBOXYLATING)"/>
    <property type="match status" value="1"/>
</dbReference>
<evidence type="ECO:0000313" key="6">
    <source>
        <dbReference type="EMBL" id="WIF96910.1"/>
    </source>
</evidence>
<evidence type="ECO:0000256" key="1">
    <source>
        <dbReference type="ARBA" id="ARBA00003788"/>
    </source>
</evidence>
<organism evidence="6 7">
    <name type="scientific">Pontibacillus chungwhensis</name>
    <dbReference type="NCBI Taxonomy" id="265426"/>
    <lineage>
        <taxon>Bacteria</taxon>
        <taxon>Bacillati</taxon>
        <taxon>Bacillota</taxon>
        <taxon>Bacilli</taxon>
        <taxon>Bacillales</taxon>
        <taxon>Bacillaceae</taxon>
        <taxon>Pontibacillus</taxon>
    </lineage>
</organism>
<name>A0ABY8UWW9_9BACI</name>
<dbReference type="Pfam" id="PF02347">
    <property type="entry name" value="GDC-P"/>
    <property type="match status" value="1"/>
</dbReference>
<dbReference type="PANTHER" id="PTHR42806">
    <property type="entry name" value="GLYCINE CLEAVAGE SYSTEM P-PROTEIN"/>
    <property type="match status" value="1"/>
</dbReference>
<sequence>MTFRYLPMTDQDKRSMLEAIGVESTDALFNDIPEKVRFEGDLNIKPAASEPALIKELSKLAGENVNTKEYTSFLGAGVYDHYIPSIVDHVLSRSEFYTAYTPYQPEISQGELQAIFEFQTMISELTGMEVSNSSMYDGGTALAEAVTLSAGQTRKKKVLVSKAVHPHSLEVIHSYATGQNIEVVEIETRDGLTNLAMLRDELDEETAGVVIQYPNFFGQIEPLEDVQEILKDSKAMFVVSSNPLALGYLTPPGEFGADIVVGDTQVFGIPAQFGGPHCGYFATTKKLMRKVPGRLVGQTKDEEGRRGFVLTLQAREQHIRRDKATSNICSNQALNALGTSVALSALGKKGTKEMAYQNMQKARYAKKAFEEAGFQVLYSNAFFNEFVLQVQGSVTTLNEKLQDKGMIGGLDLERIFPELGGHMLVAVTEMRTKDEIDRFVQELGDVYA</sequence>
<proteinExistence type="inferred from homology"/>
<dbReference type="InterPro" id="IPR023010">
    <property type="entry name" value="GcvPA"/>
</dbReference>
<comment type="function">
    <text evidence="1 4">The glycine cleavage system catalyzes the degradation of glycine. The P protein binds the alpha-amino group of glycine through its pyridoxal phosphate cofactor; CO(2) is released and the remaining methylamine moiety is then transferred to the lipoamide cofactor of the H protein.</text>
</comment>
<comment type="catalytic activity">
    <reaction evidence="3 4">
        <text>N(6)-[(R)-lipoyl]-L-lysyl-[glycine-cleavage complex H protein] + glycine + H(+) = N(6)-[(R)-S(8)-aminomethyldihydrolipoyl]-L-lysyl-[glycine-cleavage complex H protein] + CO2</text>
        <dbReference type="Rhea" id="RHEA:24304"/>
        <dbReference type="Rhea" id="RHEA-COMP:10494"/>
        <dbReference type="Rhea" id="RHEA-COMP:10495"/>
        <dbReference type="ChEBI" id="CHEBI:15378"/>
        <dbReference type="ChEBI" id="CHEBI:16526"/>
        <dbReference type="ChEBI" id="CHEBI:57305"/>
        <dbReference type="ChEBI" id="CHEBI:83099"/>
        <dbReference type="ChEBI" id="CHEBI:83143"/>
        <dbReference type="EC" id="1.4.4.2"/>
    </reaction>
</comment>
<dbReference type="GO" id="GO:0004375">
    <property type="term" value="F:glycine dehydrogenase (decarboxylating) activity"/>
    <property type="evidence" value="ECO:0007669"/>
    <property type="project" value="UniProtKB-EC"/>
</dbReference>
<dbReference type="EC" id="1.4.4.2" evidence="4"/>
<dbReference type="InterPro" id="IPR015422">
    <property type="entry name" value="PyrdxlP-dep_Trfase_small"/>
</dbReference>
<dbReference type="CDD" id="cd00613">
    <property type="entry name" value="GDC-P"/>
    <property type="match status" value="1"/>
</dbReference>
<evidence type="ECO:0000256" key="3">
    <source>
        <dbReference type="ARBA" id="ARBA00049026"/>
    </source>
</evidence>
<comment type="subunit">
    <text evidence="4">The glycine cleavage system is composed of four proteins: P, T, L and H. In this organism, the P 'protein' is a heterodimer of two subunits.</text>
</comment>
<feature type="domain" description="Glycine cleavage system P-protein N-terminal" evidence="5">
    <location>
        <begin position="4"/>
        <end position="442"/>
    </location>
</feature>
<dbReference type="Proteomes" id="UP001236652">
    <property type="component" value="Chromosome"/>
</dbReference>
<dbReference type="NCBIfam" id="NF001696">
    <property type="entry name" value="PRK00451.1"/>
    <property type="match status" value="1"/>
</dbReference>
<reference evidence="6 7" key="1">
    <citation type="submission" date="2023-05" db="EMBL/GenBank/DDBJ databases">
        <title>Comparative genomics reveals the evidence of polycyclic aromatic hydrocarbons degradation in moderately halophilic genus Pontibacillus.</title>
        <authorList>
            <person name="Yang H."/>
            <person name="Qian Z."/>
        </authorList>
    </citation>
    <scope>NUCLEOTIDE SEQUENCE [LARGE SCALE GENOMIC DNA]</scope>
    <source>
        <strain evidence="7">HN14</strain>
    </source>
</reference>
<dbReference type="InterPro" id="IPR015424">
    <property type="entry name" value="PyrdxlP-dep_Trfase"/>
</dbReference>
<comment type="similarity">
    <text evidence="4">Belongs to the GcvP family. N-terminal subunit subfamily.</text>
</comment>
<dbReference type="EMBL" id="CP126446">
    <property type="protein sequence ID" value="WIF96910.1"/>
    <property type="molecule type" value="Genomic_DNA"/>
</dbReference>
<protein>
    <recommendedName>
        <fullName evidence="4">Probable glycine dehydrogenase (decarboxylating) subunit 1</fullName>
        <ecNumber evidence="4">1.4.4.2</ecNumber>
    </recommendedName>
    <alternativeName>
        <fullName evidence="4">Glycine cleavage system P-protein subunit 1</fullName>
    </alternativeName>
    <alternativeName>
        <fullName evidence="4">Glycine decarboxylase subunit 1</fullName>
    </alternativeName>
    <alternativeName>
        <fullName evidence="4">Glycine dehydrogenase (aminomethyl-transferring) subunit 1</fullName>
    </alternativeName>
</protein>
<dbReference type="InterPro" id="IPR015421">
    <property type="entry name" value="PyrdxlP-dep_Trfase_major"/>
</dbReference>
<keyword evidence="7" id="KW-1185">Reference proteome</keyword>
<dbReference type="SUPFAM" id="SSF53383">
    <property type="entry name" value="PLP-dependent transferases"/>
    <property type="match status" value="1"/>
</dbReference>
<dbReference type="Gene3D" id="3.90.1150.10">
    <property type="entry name" value="Aspartate Aminotransferase, domain 1"/>
    <property type="match status" value="1"/>
</dbReference>
<evidence type="ECO:0000259" key="5">
    <source>
        <dbReference type="Pfam" id="PF02347"/>
    </source>
</evidence>